<dbReference type="Proteomes" id="UP000659654">
    <property type="component" value="Unassembled WGS sequence"/>
</dbReference>
<evidence type="ECO:0000313" key="1">
    <source>
        <dbReference type="EMBL" id="CAD5235305.1"/>
    </source>
</evidence>
<sequence length="202" mass="23542">MSSNPVAPKTSKKNEMDFEIFMEALRMSHAQSMKGLMSRQNKKIMVEYNRQMKKQLRFVANSERTFILPHEEGEEKSADEPPPSFAQYVEDVQKVHDLHENFIEFKNKLAAQAEEKFKKDMALLDYLQTFEEKRQENKGAPIYDIPADQLASEDTVLIQQIRVFVQKNQERAEKENEEAERFLYDCPGVEFSSFGGCCRKNS</sequence>
<dbReference type="EMBL" id="CAJFCV020000006">
    <property type="protein sequence ID" value="CAG9131635.1"/>
    <property type="molecule type" value="Genomic_DNA"/>
</dbReference>
<dbReference type="AlphaFoldDB" id="A0A7I8XCG7"/>
<dbReference type="SMR" id="A0A7I8XCG7"/>
<comment type="caution">
    <text evidence="1">The sequence shown here is derived from an EMBL/GenBank/DDBJ whole genome shotgun (WGS) entry which is preliminary data.</text>
</comment>
<keyword evidence="2" id="KW-1185">Reference proteome</keyword>
<protein>
    <submittedName>
        <fullName evidence="1">(pine wood nematode) hypothetical protein</fullName>
    </submittedName>
</protein>
<proteinExistence type="predicted"/>
<reference evidence="1" key="1">
    <citation type="submission" date="2020-09" db="EMBL/GenBank/DDBJ databases">
        <authorList>
            <person name="Kikuchi T."/>
        </authorList>
    </citation>
    <scope>NUCLEOTIDE SEQUENCE</scope>
    <source>
        <strain evidence="1">Ka4C1</strain>
    </source>
</reference>
<dbReference type="EMBL" id="CAJFDI010000006">
    <property type="protein sequence ID" value="CAD5235305.1"/>
    <property type="molecule type" value="Genomic_DNA"/>
</dbReference>
<name>A0A7I8XCG7_BURXY</name>
<organism evidence="1 2">
    <name type="scientific">Bursaphelenchus xylophilus</name>
    <name type="common">Pinewood nematode worm</name>
    <name type="synonym">Aphelenchoides xylophilus</name>
    <dbReference type="NCBI Taxonomy" id="6326"/>
    <lineage>
        <taxon>Eukaryota</taxon>
        <taxon>Metazoa</taxon>
        <taxon>Ecdysozoa</taxon>
        <taxon>Nematoda</taxon>
        <taxon>Chromadorea</taxon>
        <taxon>Rhabditida</taxon>
        <taxon>Tylenchina</taxon>
        <taxon>Tylenchomorpha</taxon>
        <taxon>Aphelenchoidea</taxon>
        <taxon>Aphelenchoididae</taxon>
        <taxon>Bursaphelenchus</taxon>
    </lineage>
</organism>
<accession>A0A7I8XCG7</accession>
<gene>
    <name evidence="1" type="ORF">BXYJ_LOCUS15396</name>
</gene>
<dbReference type="Proteomes" id="UP000582659">
    <property type="component" value="Unassembled WGS sequence"/>
</dbReference>
<evidence type="ECO:0000313" key="2">
    <source>
        <dbReference type="Proteomes" id="UP000659654"/>
    </source>
</evidence>